<evidence type="ECO:0000313" key="2">
    <source>
        <dbReference type="Proteomes" id="UP000271624"/>
    </source>
</evidence>
<gene>
    <name evidence="1" type="ORF">DSM106972_086140</name>
</gene>
<dbReference type="AlphaFoldDB" id="A0A433URW8"/>
<dbReference type="OrthoDB" id="516605at2"/>
<proteinExistence type="predicted"/>
<comment type="caution">
    <text evidence="1">The sequence shown here is derived from an EMBL/GenBank/DDBJ whole genome shotgun (WGS) entry which is preliminary data.</text>
</comment>
<reference evidence="1" key="1">
    <citation type="submission" date="2018-12" db="EMBL/GenBank/DDBJ databases">
        <authorList>
            <person name="Will S."/>
            <person name="Neumann-Schaal M."/>
            <person name="Henke P."/>
        </authorList>
    </citation>
    <scope>NUCLEOTIDE SEQUENCE</scope>
    <source>
        <strain evidence="1">PCC 7102</strain>
    </source>
</reference>
<name>A0A433URW8_9CYAN</name>
<organism evidence="1 2">
    <name type="scientific">Dulcicalothrix desertica PCC 7102</name>
    <dbReference type="NCBI Taxonomy" id="232991"/>
    <lineage>
        <taxon>Bacteria</taxon>
        <taxon>Bacillati</taxon>
        <taxon>Cyanobacteriota</taxon>
        <taxon>Cyanophyceae</taxon>
        <taxon>Nostocales</taxon>
        <taxon>Calotrichaceae</taxon>
        <taxon>Dulcicalothrix</taxon>
    </lineage>
</organism>
<evidence type="ECO:0000313" key="1">
    <source>
        <dbReference type="EMBL" id="RUS96591.1"/>
    </source>
</evidence>
<dbReference type="Proteomes" id="UP000271624">
    <property type="component" value="Unassembled WGS sequence"/>
</dbReference>
<sequence>MFVVDDLPFRLKQPPLLSSQNAGWKDIQLALFRHQQAEIPLHRSQYDIICINLGTAVTLEQCIEGSSAQARSTWGDMSFYNAEKWQTFRWDRETEFLQLYFEPSFLQTLSVELGLKDSFREFPLLLNSDKLVLQMALSLKSSLEDGSGCLLYVESMAR</sequence>
<protein>
    <submittedName>
        <fullName evidence="1">Uncharacterized protein</fullName>
    </submittedName>
</protein>
<accession>A0A433URW8</accession>
<keyword evidence="2" id="KW-1185">Reference proteome</keyword>
<reference evidence="1" key="2">
    <citation type="journal article" date="2019" name="Genome Biol. Evol.">
        <title>Day and night: Metabolic profiles and evolutionary relationships of six axenic non-marine cyanobacteria.</title>
        <authorList>
            <person name="Will S.E."/>
            <person name="Henke P."/>
            <person name="Boedeker C."/>
            <person name="Huang S."/>
            <person name="Brinkmann H."/>
            <person name="Rohde M."/>
            <person name="Jarek M."/>
            <person name="Friedl T."/>
            <person name="Seufert S."/>
            <person name="Schumacher M."/>
            <person name="Overmann J."/>
            <person name="Neumann-Schaal M."/>
            <person name="Petersen J."/>
        </authorList>
    </citation>
    <scope>NUCLEOTIDE SEQUENCE [LARGE SCALE GENOMIC DNA]</scope>
    <source>
        <strain evidence="1">PCC 7102</strain>
    </source>
</reference>
<dbReference type="EMBL" id="RSCL01000035">
    <property type="protein sequence ID" value="RUS96591.1"/>
    <property type="molecule type" value="Genomic_DNA"/>
</dbReference>
<dbReference type="RefSeq" id="WP_127086626.1">
    <property type="nucleotide sequence ID" value="NZ_RSCL01000035.1"/>
</dbReference>